<accession>A0A8J3CIW8</accession>
<keyword evidence="3" id="KW-1185">Reference proteome</keyword>
<evidence type="ECO:0000313" key="3">
    <source>
        <dbReference type="Proteomes" id="UP000637578"/>
    </source>
</evidence>
<reference evidence="2" key="2">
    <citation type="submission" date="2020-09" db="EMBL/GenBank/DDBJ databases">
        <authorList>
            <person name="Sun Q."/>
            <person name="Zhou Y."/>
        </authorList>
    </citation>
    <scope>NUCLEOTIDE SEQUENCE</scope>
    <source>
        <strain evidence="2">CGMCC 4.5737</strain>
    </source>
</reference>
<evidence type="ECO:0000256" key="1">
    <source>
        <dbReference type="SAM" id="MobiDB-lite"/>
    </source>
</evidence>
<comment type="caution">
    <text evidence="2">The sequence shown here is derived from an EMBL/GenBank/DDBJ whole genome shotgun (WGS) entry which is preliminary data.</text>
</comment>
<sequence>MVDGGEAGFDVALHRAQALVSGLGHDDVGLAEVGGRGIAELVQPQSVAVVGEQDAGAVVSEADTLGFRADVARVRGGAAVGAGSGFGEEQGAAFAAGDEPQQQVGGVGAPG</sequence>
<gene>
    <name evidence="2" type="ORF">GCM10012275_50800</name>
</gene>
<feature type="compositionally biased region" description="Low complexity" evidence="1">
    <location>
        <begin position="91"/>
        <end position="104"/>
    </location>
</feature>
<evidence type="ECO:0000313" key="2">
    <source>
        <dbReference type="EMBL" id="GGM73932.1"/>
    </source>
</evidence>
<organism evidence="2 3">
    <name type="scientific">Longimycelium tulufanense</name>
    <dbReference type="NCBI Taxonomy" id="907463"/>
    <lineage>
        <taxon>Bacteria</taxon>
        <taxon>Bacillati</taxon>
        <taxon>Actinomycetota</taxon>
        <taxon>Actinomycetes</taxon>
        <taxon>Pseudonocardiales</taxon>
        <taxon>Pseudonocardiaceae</taxon>
        <taxon>Longimycelium</taxon>
    </lineage>
</organism>
<reference evidence="2" key="1">
    <citation type="journal article" date="2014" name="Int. J. Syst. Evol. Microbiol.">
        <title>Complete genome sequence of Corynebacterium casei LMG S-19264T (=DSM 44701T), isolated from a smear-ripened cheese.</title>
        <authorList>
            <consortium name="US DOE Joint Genome Institute (JGI-PGF)"/>
            <person name="Walter F."/>
            <person name="Albersmeier A."/>
            <person name="Kalinowski J."/>
            <person name="Ruckert C."/>
        </authorList>
    </citation>
    <scope>NUCLEOTIDE SEQUENCE</scope>
    <source>
        <strain evidence="2">CGMCC 4.5737</strain>
    </source>
</reference>
<dbReference type="AlphaFoldDB" id="A0A8J3CIW8"/>
<feature type="region of interest" description="Disordered" evidence="1">
    <location>
        <begin position="91"/>
        <end position="111"/>
    </location>
</feature>
<protein>
    <submittedName>
        <fullName evidence="2">Uncharacterized protein</fullName>
    </submittedName>
</protein>
<name>A0A8J3CIW8_9PSEU</name>
<dbReference type="Proteomes" id="UP000637578">
    <property type="component" value="Unassembled WGS sequence"/>
</dbReference>
<proteinExistence type="predicted"/>
<dbReference type="EMBL" id="BMMK01000031">
    <property type="protein sequence ID" value="GGM73932.1"/>
    <property type="molecule type" value="Genomic_DNA"/>
</dbReference>